<dbReference type="GO" id="GO:0042351">
    <property type="term" value="P:'de novo' GDP-L-fucose biosynthetic process"/>
    <property type="evidence" value="ECO:0007669"/>
    <property type="project" value="TreeGrafter"/>
</dbReference>
<evidence type="ECO:0000313" key="10">
    <source>
        <dbReference type="Proteomes" id="UP000178089"/>
    </source>
</evidence>
<comment type="similarity">
    <text evidence="3 7">Belongs to the NAD(P)-dependent epimerase/dehydratase family. GDP-mannose 4,6-dehydratase subfamily.</text>
</comment>
<sequence>MKKKALITGITGQDGSYLAEFLLNKGYIVYGVQRRASWPNTNRIDHLYDNESKHPDFYMMYGDLADSSNLFRIINKIRPDEIYNLGAQSHVGISFDKPEYTTNINALGALRILETIRNLDFPVKYYQASSSEMFGKVLETPQSEKTPFNPQSPYGISKVFAFNMTKVYRTGYGLFASNGILFNHESPRRGLNFVTRKITLGLARVKLGLQDVLRLGNIEAKRDWGYSKDYVEAIWKILQHDVPDDFLISTGETHTVREFVNEVAKNLEIDLVWKGKGLKEKGVDKKTGKVIVEIDSNYFRPNEVDLLLGDSSKARKILGWKPRVTFKKLAQIMTDKDLEQAKIEKKIGSIVVNQKKFQIN</sequence>
<dbReference type="HAMAP" id="MF_00955">
    <property type="entry name" value="GDP_Man_dehydratase"/>
    <property type="match status" value="1"/>
</dbReference>
<dbReference type="CDD" id="cd05260">
    <property type="entry name" value="GDP_MD_SDR_e"/>
    <property type="match status" value="1"/>
</dbReference>
<proteinExistence type="inferred from homology"/>
<evidence type="ECO:0000256" key="5">
    <source>
        <dbReference type="ARBA" id="ARBA00023239"/>
    </source>
</evidence>
<gene>
    <name evidence="7" type="primary">gmd</name>
    <name evidence="9" type="ORF">A3F51_00395</name>
</gene>
<dbReference type="InterPro" id="IPR036291">
    <property type="entry name" value="NAD(P)-bd_dom_sf"/>
</dbReference>
<dbReference type="FunFam" id="3.40.50.720:FF:000924">
    <property type="entry name" value="GDP-mannose 4,6 dehydratase"/>
    <property type="match status" value="1"/>
</dbReference>
<dbReference type="EMBL" id="MHRT01000004">
    <property type="protein sequence ID" value="OHA29483.1"/>
    <property type="molecule type" value="Genomic_DNA"/>
</dbReference>
<dbReference type="EC" id="4.2.1.47" evidence="4 7"/>
<dbReference type="Proteomes" id="UP000178089">
    <property type="component" value="Unassembled WGS sequence"/>
</dbReference>
<name>A0A1G2N0D7_9BACT</name>
<dbReference type="PANTHER" id="PTHR43715:SF1">
    <property type="entry name" value="GDP-MANNOSE 4,6 DEHYDRATASE"/>
    <property type="match status" value="1"/>
</dbReference>
<dbReference type="NCBIfam" id="TIGR01472">
    <property type="entry name" value="gmd"/>
    <property type="match status" value="1"/>
</dbReference>
<evidence type="ECO:0000259" key="8">
    <source>
        <dbReference type="Pfam" id="PF16363"/>
    </source>
</evidence>
<dbReference type="STRING" id="1802315.A3F51_00395"/>
<evidence type="ECO:0000256" key="3">
    <source>
        <dbReference type="ARBA" id="ARBA00009263"/>
    </source>
</evidence>
<keyword evidence="5 7" id="KW-0456">Lyase</keyword>
<dbReference type="GO" id="GO:0008446">
    <property type="term" value="F:GDP-mannose 4,6-dehydratase activity"/>
    <property type="evidence" value="ECO:0007669"/>
    <property type="project" value="UniProtKB-UniRule"/>
</dbReference>
<evidence type="ECO:0000256" key="6">
    <source>
        <dbReference type="ARBA" id="ARBA00059383"/>
    </source>
</evidence>
<dbReference type="SUPFAM" id="SSF51735">
    <property type="entry name" value="NAD(P)-binding Rossmann-fold domains"/>
    <property type="match status" value="1"/>
</dbReference>
<comment type="function">
    <text evidence="6 7">Catalyzes the conversion of GDP-D-mannose to GDP-4-dehydro-6-deoxy-D-mannose.</text>
</comment>
<comment type="caution">
    <text evidence="7">Lacks conserved residue(s) required for the propagation of feature annotation.</text>
</comment>
<keyword evidence="7" id="KW-0521">NADP</keyword>
<dbReference type="GO" id="GO:0070401">
    <property type="term" value="F:NADP+ binding"/>
    <property type="evidence" value="ECO:0007669"/>
    <property type="project" value="UniProtKB-UniRule"/>
</dbReference>
<evidence type="ECO:0000256" key="1">
    <source>
        <dbReference type="ARBA" id="ARBA00000188"/>
    </source>
</evidence>
<dbReference type="Pfam" id="PF16363">
    <property type="entry name" value="GDP_Man_Dehyd"/>
    <property type="match status" value="1"/>
</dbReference>
<dbReference type="Gene3D" id="3.90.25.10">
    <property type="entry name" value="UDP-galactose 4-epimerase, domain 1"/>
    <property type="match status" value="1"/>
</dbReference>
<evidence type="ECO:0000256" key="7">
    <source>
        <dbReference type="HAMAP-Rule" id="MF_00955"/>
    </source>
</evidence>
<comment type="cofactor">
    <cofactor evidence="2 7">
        <name>NADP(+)</name>
        <dbReference type="ChEBI" id="CHEBI:58349"/>
    </cofactor>
</comment>
<dbReference type="InterPro" id="IPR016040">
    <property type="entry name" value="NAD(P)-bd_dom"/>
</dbReference>
<dbReference type="Gene3D" id="3.40.50.720">
    <property type="entry name" value="NAD(P)-binding Rossmann-like Domain"/>
    <property type="match status" value="1"/>
</dbReference>
<protein>
    <recommendedName>
        <fullName evidence="4 7">GDP-mannose 4,6-dehydratase</fullName>
        <ecNumber evidence="4 7">4.2.1.47</ecNumber>
    </recommendedName>
    <alternativeName>
        <fullName evidence="7">GDP-D-mannose dehydratase</fullName>
    </alternativeName>
</protein>
<comment type="catalytic activity">
    <reaction evidence="1 7">
        <text>GDP-alpha-D-mannose = GDP-4-dehydro-alpha-D-rhamnose + H2O</text>
        <dbReference type="Rhea" id="RHEA:23820"/>
        <dbReference type="ChEBI" id="CHEBI:15377"/>
        <dbReference type="ChEBI" id="CHEBI:57527"/>
        <dbReference type="ChEBI" id="CHEBI:57964"/>
        <dbReference type="EC" id="4.2.1.47"/>
    </reaction>
</comment>
<dbReference type="AlphaFoldDB" id="A0A1G2N0D7"/>
<comment type="caution">
    <text evidence="9">The sequence shown here is derived from an EMBL/GenBank/DDBJ whole genome shotgun (WGS) entry which is preliminary data.</text>
</comment>
<reference evidence="9 10" key="1">
    <citation type="journal article" date="2016" name="Nat. Commun.">
        <title>Thousands of microbial genomes shed light on interconnected biogeochemical processes in an aquifer system.</title>
        <authorList>
            <person name="Anantharaman K."/>
            <person name="Brown C.T."/>
            <person name="Hug L.A."/>
            <person name="Sharon I."/>
            <person name="Castelle C.J."/>
            <person name="Probst A.J."/>
            <person name="Thomas B.C."/>
            <person name="Singh A."/>
            <person name="Wilkins M.J."/>
            <person name="Karaoz U."/>
            <person name="Brodie E.L."/>
            <person name="Williams K.H."/>
            <person name="Hubbard S.S."/>
            <person name="Banfield J.F."/>
        </authorList>
    </citation>
    <scope>NUCLEOTIDE SEQUENCE [LARGE SCALE GENOMIC DNA]</scope>
</reference>
<evidence type="ECO:0000313" key="9">
    <source>
        <dbReference type="EMBL" id="OHA29483.1"/>
    </source>
</evidence>
<evidence type="ECO:0000256" key="4">
    <source>
        <dbReference type="ARBA" id="ARBA00011989"/>
    </source>
</evidence>
<dbReference type="PANTHER" id="PTHR43715">
    <property type="entry name" value="GDP-MANNOSE 4,6-DEHYDRATASE"/>
    <property type="match status" value="1"/>
</dbReference>
<dbReference type="InterPro" id="IPR006368">
    <property type="entry name" value="GDP_Man_deHydtase"/>
</dbReference>
<accession>A0A1G2N0D7</accession>
<organism evidence="9 10">
    <name type="scientific">Candidatus Taylorbacteria bacterium RIFCSPHIGHO2_12_FULL_45_16</name>
    <dbReference type="NCBI Taxonomy" id="1802315"/>
    <lineage>
        <taxon>Bacteria</taxon>
        <taxon>Candidatus Tayloriibacteriota</taxon>
    </lineage>
</organism>
<feature type="binding site" evidence="7">
    <location>
        <position position="125"/>
    </location>
    <ligand>
        <name>NADP(+)</name>
        <dbReference type="ChEBI" id="CHEBI:58349"/>
    </ligand>
</feature>
<feature type="domain" description="NAD(P)-binding" evidence="8">
    <location>
        <begin position="6"/>
        <end position="333"/>
    </location>
</feature>
<evidence type="ECO:0000256" key="2">
    <source>
        <dbReference type="ARBA" id="ARBA00001937"/>
    </source>
</evidence>